<dbReference type="CDD" id="cd19071">
    <property type="entry name" value="AKR_AKR1-5-like"/>
    <property type="match status" value="1"/>
</dbReference>
<dbReference type="Pfam" id="PF00248">
    <property type="entry name" value="Aldo_ket_red"/>
    <property type="match status" value="1"/>
</dbReference>
<sequence length="305" mass="35024">MDFYFTLNNGYKIPKLGLGTWMSANGEVGKAVEIAIKNGYRHIDCAKAYGNEKEVGDGIKSAIAKGYVKREELFVTTKLWSTDKHKEDVRPACLESLKKLQLEYLDLYIIHIPLTADKKTGEFTEEIFPIEETWREMEKLVEEGLVKSIGVSNFNIKKLEELLAIAKIQPAVNQFEFHIYYQRPKLHQFCKKHNIHITGYCPLGNPGISSGVPAPFENEVVKAIAKKHNKKAAQICIKFSIASGHSVIPKSVHEERIKENGEVFDFELDEEDMEKLRGLDKNIKVCDMSFYFKDENKRKEFWDDE</sequence>
<evidence type="ECO:0000256" key="3">
    <source>
        <dbReference type="PIRSR" id="PIRSR000097-3"/>
    </source>
</evidence>
<evidence type="ECO:0000313" key="5">
    <source>
        <dbReference type="EMBL" id="GAT97836.1"/>
    </source>
</evidence>
<dbReference type="GO" id="GO:0016491">
    <property type="term" value="F:oxidoreductase activity"/>
    <property type="evidence" value="ECO:0007669"/>
    <property type="project" value="InterPro"/>
</dbReference>
<dbReference type="PROSITE" id="PS00063">
    <property type="entry name" value="ALDOKETO_REDUCTASE_3"/>
    <property type="match status" value="1"/>
</dbReference>
<dbReference type="PROSITE" id="PS00798">
    <property type="entry name" value="ALDOKETO_REDUCTASE_1"/>
    <property type="match status" value="1"/>
</dbReference>
<protein>
    <submittedName>
        <fullName evidence="5">Aldose reductase putative</fullName>
    </submittedName>
</protein>
<feature type="domain" description="NADP-dependent oxidoreductase" evidence="4">
    <location>
        <begin position="15"/>
        <end position="280"/>
    </location>
</feature>
<dbReference type="PANTHER" id="PTHR11732">
    <property type="entry name" value="ALDO/KETO REDUCTASE"/>
    <property type="match status" value="1"/>
</dbReference>
<dbReference type="EMBL" id="BDEQ01000001">
    <property type="protein sequence ID" value="GAT97836.1"/>
    <property type="molecule type" value="Genomic_DNA"/>
</dbReference>
<feature type="active site" description="Proton donor" evidence="1">
    <location>
        <position position="49"/>
    </location>
</feature>
<dbReference type="Proteomes" id="UP000078387">
    <property type="component" value="Unassembled WGS sequence"/>
</dbReference>
<dbReference type="FunFam" id="3.20.20.100:FF:000077">
    <property type="entry name" value="Alcohol dehydrogenase, putative"/>
    <property type="match status" value="1"/>
</dbReference>
<dbReference type="PIRSF" id="PIRSF000097">
    <property type="entry name" value="AKR"/>
    <property type="match status" value="1"/>
</dbReference>
<gene>
    <name evidence="5" type="ORF">CL6EHI_039190</name>
</gene>
<dbReference type="InterPro" id="IPR018170">
    <property type="entry name" value="Aldo/ket_reductase_CS"/>
</dbReference>
<dbReference type="InterPro" id="IPR020471">
    <property type="entry name" value="AKR"/>
</dbReference>
<evidence type="ECO:0000259" key="4">
    <source>
        <dbReference type="Pfam" id="PF00248"/>
    </source>
</evidence>
<dbReference type="AlphaFoldDB" id="A0A175JWN7"/>
<dbReference type="eggNOG" id="KOG1577">
    <property type="taxonomic scope" value="Eukaryota"/>
</dbReference>
<evidence type="ECO:0000313" key="6">
    <source>
        <dbReference type="Proteomes" id="UP000078387"/>
    </source>
</evidence>
<name>A0A175JWN7_ENTHI</name>
<dbReference type="VEuPathDB" id="AmoebaDB:EHI8A_025000"/>
<dbReference type="InterPro" id="IPR036812">
    <property type="entry name" value="NAD(P)_OxRdtase_dom_sf"/>
</dbReference>
<dbReference type="VEuPathDB" id="AmoebaDB:EHI_039190"/>
<dbReference type="InterPro" id="IPR023210">
    <property type="entry name" value="NADP_OxRdtase_dom"/>
</dbReference>
<dbReference type="Gene3D" id="3.20.20.100">
    <property type="entry name" value="NADP-dependent oxidoreductase domain"/>
    <property type="match status" value="1"/>
</dbReference>
<dbReference type="VEuPathDB" id="AmoebaDB:EHI5A_274030"/>
<feature type="binding site" evidence="2">
    <location>
        <position position="111"/>
    </location>
    <ligand>
        <name>substrate</name>
    </ligand>
</feature>
<accession>A0A175JWN7</accession>
<dbReference type="PRINTS" id="PR00069">
    <property type="entry name" value="ALDKETRDTASE"/>
</dbReference>
<proteinExistence type="predicted"/>
<dbReference type="VEuPathDB" id="AmoebaDB:KM1_289760"/>
<comment type="caution">
    <text evidence="5">The sequence shown here is derived from an EMBL/GenBank/DDBJ whole genome shotgun (WGS) entry which is preliminary data.</text>
</comment>
<reference evidence="5 6" key="1">
    <citation type="submission" date="2016-05" db="EMBL/GenBank/DDBJ databases">
        <title>First whole genome sequencing of Entamoeba histolytica HM1:IMSS-clone-6.</title>
        <authorList>
            <person name="Mukherjee Avik.K."/>
            <person name="Izumyama S."/>
            <person name="Nakada-Tsukui K."/>
            <person name="Nozaki T."/>
        </authorList>
    </citation>
    <scope>NUCLEOTIDE SEQUENCE [LARGE SCALE GENOMIC DNA]</scope>
    <source>
        <strain evidence="5 6">HM1:IMSS clone 6</strain>
    </source>
</reference>
<feature type="site" description="Lowers pKa of active site Tyr" evidence="3">
    <location>
        <position position="78"/>
    </location>
</feature>
<evidence type="ECO:0000256" key="2">
    <source>
        <dbReference type="PIRSR" id="PIRSR000097-2"/>
    </source>
</evidence>
<dbReference type="PROSITE" id="PS00062">
    <property type="entry name" value="ALDOKETO_REDUCTASE_2"/>
    <property type="match status" value="1"/>
</dbReference>
<dbReference type="SUPFAM" id="SSF51430">
    <property type="entry name" value="NAD(P)-linked oxidoreductase"/>
    <property type="match status" value="1"/>
</dbReference>
<dbReference type="VEuPathDB" id="AmoebaDB:EHI7A_027940"/>
<organism evidence="5 6">
    <name type="scientific">Entamoeba histolytica</name>
    <dbReference type="NCBI Taxonomy" id="5759"/>
    <lineage>
        <taxon>Eukaryota</taxon>
        <taxon>Amoebozoa</taxon>
        <taxon>Evosea</taxon>
        <taxon>Archamoebae</taxon>
        <taxon>Mastigamoebida</taxon>
        <taxon>Entamoebidae</taxon>
        <taxon>Entamoeba</taxon>
    </lineage>
</organism>
<evidence type="ECO:0000256" key="1">
    <source>
        <dbReference type="PIRSR" id="PIRSR000097-1"/>
    </source>
</evidence>